<comment type="caution">
    <text evidence="1">The sequence shown here is derived from an EMBL/GenBank/DDBJ whole genome shotgun (WGS) entry which is preliminary data.</text>
</comment>
<organism evidence="1 2">
    <name type="scientific">Naganishia friedmannii</name>
    <dbReference type="NCBI Taxonomy" id="89922"/>
    <lineage>
        <taxon>Eukaryota</taxon>
        <taxon>Fungi</taxon>
        <taxon>Dikarya</taxon>
        <taxon>Basidiomycota</taxon>
        <taxon>Agaricomycotina</taxon>
        <taxon>Tremellomycetes</taxon>
        <taxon>Filobasidiales</taxon>
        <taxon>Filobasidiaceae</taxon>
        <taxon>Naganishia</taxon>
    </lineage>
</organism>
<protein>
    <submittedName>
        <fullName evidence="1">Uncharacterized protein</fullName>
    </submittedName>
</protein>
<evidence type="ECO:0000313" key="2">
    <source>
        <dbReference type="Proteomes" id="UP001227268"/>
    </source>
</evidence>
<accession>A0ACC2W773</accession>
<dbReference type="Proteomes" id="UP001227268">
    <property type="component" value="Unassembled WGS sequence"/>
</dbReference>
<evidence type="ECO:0000313" key="1">
    <source>
        <dbReference type="EMBL" id="KAJ9107558.1"/>
    </source>
</evidence>
<sequence>MPTKKASNQNATLVCSTTEKAVRKVALFLLGQFRVGAHRRRRSFVIHPENTENTDSFAEAPQSRKRGQSPFLRDGDTAGDTTLPINGLRKTLGMTSRTPVNVQGTLAGFIAPITLPHAQLIDIALQHASANGPSSTGEDDQKQDISDGGDERKSTGQGILKPNQSTGASEKKCTRCIELEIQCNFTYSVKKRGPPKGSVRSGASTQYQLQGESHLGSPNNTATLARSYHLLNGGPSSIDTSITNSLTSPYPGSVGAGLPLSRQKYTLTQFFDREVVQRLIYLYIDYLWHLTPCFHIPSFLADFSAQRDLHDTDFLAVVMALSTFTLVALPKAWLPLEKSGIYQKVWDSLEGLQAILFTLQNYPPTLSTKARILSELGKLIELETIWTSCSGNRLSFTHHNLDRIGVSSAYLGVALKGSHYLRLFDPLTYLDLNPIDAEVAKRLYWLIHGGDKTAAALVSLPFAISTRNSLSLLLVTQSDTPVLARSSDYGNWKI</sequence>
<name>A0ACC2W773_9TREE</name>
<gene>
    <name evidence="1" type="ORF">QFC21_001017</name>
</gene>
<reference evidence="1" key="1">
    <citation type="submission" date="2023-04" db="EMBL/GenBank/DDBJ databases">
        <title>Draft Genome sequencing of Naganishia species isolated from polar environments using Oxford Nanopore Technology.</title>
        <authorList>
            <person name="Leo P."/>
            <person name="Venkateswaran K."/>
        </authorList>
    </citation>
    <scope>NUCLEOTIDE SEQUENCE</scope>
    <source>
        <strain evidence="1">MNA-CCFEE 5423</strain>
    </source>
</reference>
<keyword evidence="2" id="KW-1185">Reference proteome</keyword>
<proteinExistence type="predicted"/>
<dbReference type="EMBL" id="JASBWT010000002">
    <property type="protein sequence ID" value="KAJ9107558.1"/>
    <property type="molecule type" value="Genomic_DNA"/>
</dbReference>